<keyword evidence="3" id="KW-1185">Reference proteome</keyword>
<dbReference type="Proteomes" id="UP000283387">
    <property type="component" value="Unassembled WGS sequence"/>
</dbReference>
<dbReference type="EMBL" id="RAPN01000001">
    <property type="protein sequence ID" value="RKD91735.1"/>
    <property type="molecule type" value="Genomic_DNA"/>
</dbReference>
<sequence>MMEHRIEMLPETTLVGLGLTMSFANNRTGELWQRFMSRRNEIAATIGAERYSVQIYPPTFFESFHPEQEFKKWAAVCVSESSLIPEGMEKIILPAGLYVVFHYNGSSADAPRVFAWIFGEWLPASAYELDDRPHFEILGEKYRNNHPDSEEEIWIPIKRKGTNP</sequence>
<proteinExistence type="predicted"/>
<accession>A0A419W8F7</accession>
<evidence type="ECO:0000313" key="3">
    <source>
        <dbReference type="Proteomes" id="UP000283387"/>
    </source>
</evidence>
<evidence type="ECO:0000313" key="2">
    <source>
        <dbReference type="EMBL" id="RKD91735.1"/>
    </source>
</evidence>
<comment type="caution">
    <text evidence="2">The sequence shown here is derived from an EMBL/GenBank/DDBJ whole genome shotgun (WGS) entry which is preliminary data.</text>
</comment>
<dbReference type="Gene3D" id="3.20.80.10">
    <property type="entry name" value="Regulatory factor, effector binding domain"/>
    <property type="match status" value="1"/>
</dbReference>
<dbReference type="AlphaFoldDB" id="A0A419W8F7"/>
<dbReference type="SUPFAM" id="SSF55136">
    <property type="entry name" value="Probable bacterial effector-binding domain"/>
    <property type="match status" value="1"/>
</dbReference>
<dbReference type="RefSeq" id="WP_211338034.1">
    <property type="nucleotide sequence ID" value="NZ_RAPN01000001.1"/>
</dbReference>
<feature type="domain" description="AraC effector-binding" evidence="1">
    <location>
        <begin position="2"/>
        <end position="158"/>
    </location>
</feature>
<dbReference type="PANTHER" id="PTHR36444:SF3">
    <property type="entry name" value="TRANSCRIPTIONAL ACTIVATOR, PUTATIVE-RELATED"/>
    <property type="match status" value="1"/>
</dbReference>
<dbReference type="SMART" id="SM00871">
    <property type="entry name" value="AraC_E_bind"/>
    <property type="match status" value="1"/>
</dbReference>
<organism evidence="2 3">
    <name type="scientific">Mangrovibacterium diazotrophicum</name>
    <dbReference type="NCBI Taxonomy" id="1261403"/>
    <lineage>
        <taxon>Bacteria</taxon>
        <taxon>Pseudomonadati</taxon>
        <taxon>Bacteroidota</taxon>
        <taxon>Bacteroidia</taxon>
        <taxon>Marinilabiliales</taxon>
        <taxon>Prolixibacteraceae</taxon>
        <taxon>Mangrovibacterium</taxon>
    </lineage>
</organism>
<evidence type="ECO:0000259" key="1">
    <source>
        <dbReference type="SMART" id="SM00871"/>
    </source>
</evidence>
<dbReference type="InterPro" id="IPR053182">
    <property type="entry name" value="YobU-like_regulator"/>
</dbReference>
<dbReference type="InterPro" id="IPR011256">
    <property type="entry name" value="Reg_factor_effector_dom_sf"/>
</dbReference>
<reference evidence="2 3" key="1">
    <citation type="submission" date="2018-09" db="EMBL/GenBank/DDBJ databases">
        <title>Genomic Encyclopedia of Archaeal and Bacterial Type Strains, Phase II (KMG-II): from individual species to whole genera.</title>
        <authorList>
            <person name="Goeker M."/>
        </authorList>
    </citation>
    <scope>NUCLEOTIDE SEQUENCE [LARGE SCALE GENOMIC DNA]</scope>
    <source>
        <strain evidence="2 3">DSM 27148</strain>
    </source>
</reference>
<dbReference type="PANTHER" id="PTHR36444">
    <property type="entry name" value="TRANSCRIPTIONAL REGULATOR PROTEIN YOBU-RELATED"/>
    <property type="match status" value="1"/>
</dbReference>
<protein>
    <submittedName>
        <fullName evidence="2">AraC family transcriptional regulator</fullName>
    </submittedName>
</protein>
<name>A0A419W8F7_9BACT</name>
<gene>
    <name evidence="2" type="ORF">BC643_2099</name>
</gene>
<dbReference type="InterPro" id="IPR029442">
    <property type="entry name" value="GyrI-like"/>
</dbReference>
<dbReference type="InterPro" id="IPR010499">
    <property type="entry name" value="AraC_E-bd"/>
</dbReference>
<dbReference type="Pfam" id="PF06445">
    <property type="entry name" value="GyrI-like"/>
    <property type="match status" value="1"/>
</dbReference>